<reference evidence="2" key="1">
    <citation type="submission" date="2025-08" db="UniProtKB">
        <authorList>
            <consortium name="RefSeq"/>
        </authorList>
    </citation>
    <scope>IDENTIFICATION</scope>
</reference>
<sequence length="144" mass="16028">MIDVAIRVSLCNKQQSEAQNLIEEMANNGYQWSLERNKPVKSAGIYQVDVITTLAAQVEVITKRLDNMQPPSSSSGPIHDHFGHLGDPSFTSSINASANQIEQVGFLGQNRHYQNNPFSNTYNAGWRNHPNFSWSQLGQGQLAK</sequence>
<dbReference type="GeneID" id="120274635"/>
<evidence type="ECO:0000313" key="1">
    <source>
        <dbReference type="Proteomes" id="UP001515500"/>
    </source>
</evidence>
<proteinExistence type="predicted"/>
<dbReference type="RefSeq" id="XP_039137107.1">
    <property type="nucleotide sequence ID" value="XM_039281173.1"/>
</dbReference>
<accession>A0AB40CB88</accession>
<name>A0AB40CB88_DIOCR</name>
<keyword evidence="1" id="KW-1185">Reference proteome</keyword>
<evidence type="ECO:0000313" key="2">
    <source>
        <dbReference type="RefSeq" id="XP_039137107.1"/>
    </source>
</evidence>
<organism evidence="1 2">
    <name type="scientific">Dioscorea cayennensis subsp. rotundata</name>
    <name type="common">White Guinea yam</name>
    <name type="synonym">Dioscorea rotundata</name>
    <dbReference type="NCBI Taxonomy" id="55577"/>
    <lineage>
        <taxon>Eukaryota</taxon>
        <taxon>Viridiplantae</taxon>
        <taxon>Streptophyta</taxon>
        <taxon>Embryophyta</taxon>
        <taxon>Tracheophyta</taxon>
        <taxon>Spermatophyta</taxon>
        <taxon>Magnoliopsida</taxon>
        <taxon>Liliopsida</taxon>
        <taxon>Dioscoreales</taxon>
        <taxon>Dioscoreaceae</taxon>
        <taxon>Dioscorea</taxon>
    </lineage>
</organism>
<gene>
    <name evidence="2" type="primary">LOC120274635</name>
</gene>
<dbReference type="Proteomes" id="UP001515500">
    <property type="component" value="Chromosome 13"/>
</dbReference>
<protein>
    <submittedName>
        <fullName evidence="2">Uncharacterized protein LOC120274635</fullName>
    </submittedName>
</protein>
<dbReference type="AlphaFoldDB" id="A0AB40CB88"/>